<dbReference type="PROSITE" id="PS00105">
    <property type="entry name" value="AA_TRANSFER_CLASS_1"/>
    <property type="match status" value="1"/>
</dbReference>
<dbReference type="Pfam" id="PF00155">
    <property type="entry name" value="Aminotran_1_2"/>
    <property type="match status" value="1"/>
</dbReference>
<reference evidence="3 4" key="1">
    <citation type="submission" date="2022-03" db="EMBL/GenBank/DDBJ databases">
        <title>Metagenome-assembled genomes from swine fecal metagenomes.</title>
        <authorList>
            <person name="Holman D.B."/>
            <person name="Kommadath A."/>
        </authorList>
    </citation>
    <scope>NUCLEOTIDE SEQUENCE [LARGE SCALE GENOMIC DNA]</scope>
    <source>
        <strain evidence="3">SUG147</strain>
    </source>
</reference>
<comment type="caution">
    <text evidence="3">The sequence shown here is derived from an EMBL/GenBank/DDBJ whole genome shotgun (WGS) entry which is preliminary data.</text>
</comment>
<dbReference type="AlphaFoldDB" id="A0AAE3K0G8"/>
<name>A0AAE3K0G8_9BACT</name>
<evidence type="ECO:0000259" key="2">
    <source>
        <dbReference type="Pfam" id="PF00155"/>
    </source>
</evidence>
<protein>
    <recommendedName>
        <fullName evidence="1">Aminotransferase</fullName>
        <ecNumber evidence="1">2.6.1.-</ecNumber>
    </recommendedName>
</protein>
<sequence length="390" mass="42381">MISEEMYRLGSRRSSIRELFEYGKAAAVRDGAENVFDFSLGNPSTPPPEIFTKTLAGIIENEEPCSVHGYTSAQGAVETRRAVADDLKARFGAAVSPDRIYMTCGAAASLSITFRALVSSRDDVILATAPFFPEYRVFAEGAGASFDAVPPDTENFGVNLDALEKKLTDRAAAVIINSPNNPTGAIIPRKTLEGLARLLERKSAEYGHAIYIVSDEPYREITYGKEVPYIPAIYRDTVICYSYSKSLSLPGERIGYIALPDGITDCDRLYYAICGAGRSLGYVCAPALMQKAVARCAGAVSDISPYRRNRDLLYSALTAFGYECVKPDGAFYLFIKAPGGDSVAFGEKAKARNLLVVPGDDFGCPGYLRISYCVPYEVVKRSLPVFGELI</sequence>
<keyword evidence="1 3" id="KW-0032">Aminotransferase</keyword>
<evidence type="ECO:0000256" key="1">
    <source>
        <dbReference type="RuleBase" id="RU000481"/>
    </source>
</evidence>
<proteinExistence type="inferred from homology"/>
<dbReference type="Proteomes" id="UP001139365">
    <property type="component" value="Unassembled WGS sequence"/>
</dbReference>
<dbReference type="SUPFAM" id="SSF53383">
    <property type="entry name" value="PLP-dependent transferases"/>
    <property type="match status" value="1"/>
</dbReference>
<evidence type="ECO:0000313" key="3">
    <source>
        <dbReference type="EMBL" id="MCI5755987.1"/>
    </source>
</evidence>
<gene>
    <name evidence="3" type="ORF">MR241_06810</name>
</gene>
<dbReference type="NCBIfam" id="NF005305">
    <property type="entry name" value="PRK06836.1"/>
    <property type="match status" value="1"/>
</dbReference>
<organism evidence="3 4">
    <name type="scientific">Candidatus Colimorpha enterica</name>
    <dbReference type="NCBI Taxonomy" id="3083063"/>
    <lineage>
        <taxon>Bacteria</taxon>
        <taxon>Pseudomonadati</taxon>
        <taxon>Bacteroidota</taxon>
        <taxon>Bacteroidia</taxon>
        <taxon>Bacteroidales</taxon>
        <taxon>Candidatus Colimorpha</taxon>
    </lineage>
</organism>
<dbReference type="CDD" id="cd00609">
    <property type="entry name" value="AAT_like"/>
    <property type="match status" value="1"/>
</dbReference>
<dbReference type="InterPro" id="IPR004839">
    <property type="entry name" value="Aminotransferase_I/II_large"/>
</dbReference>
<comment type="similarity">
    <text evidence="1">Belongs to the class-I pyridoxal-phosphate-dependent aminotransferase family.</text>
</comment>
<feature type="domain" description="Aminotransferase class I/classII large" evidence="2">
    <location>
        <begin position="34"/>
        <end position="379"/>
    </location>
</feature>
<dbReference type="PANTHER" id="PTHR42691">
    <property type="entry name" value="ASPARTATE AMINOTRANSFERASE YHDR-RELATED"/>
    <property type="match status" value="1"/>
</dbReference>
<dbReference type="InterPro" id="IPR015424">
    <property type="entry name" value="PyrdxlP-dep_Trfase"/>
</dbReference>
<dbReference type="GO" id="GO:0030170">
    <property type="term" value="F:pyridoxal phosphate binding"/>
    <property type="evidence" value="ECO:0007669"/>
    <property type="project" value="InterPro"/>
</dbReference>
<keyword evidence="1 3" id="KW-0808">Transferase</keyword>
<dbReference type="InterPro" id="IPR004838">
    <property type="entry name" value="NHTrfase_class1_PyrdxlP-BS"/>
</dbReference>
<dbReference type="Gene3D" id="3.40.640.10">
    <property type="entry name" value="Type I PLP-dependent aspartate aminotransferase-like (Major domain)"/>
    <property type="match status" value="1"/>
</dbReference>
<dbReference type="EMBL" id="JALEMU010000109">
    <property type="protein sequence ID" value="MCI5755987.1"/>
    <property type="molecule type" value="Genomic_DNA"/>
</dbReference>
<dbReference type="InterPro" id="IPR015421">
    <property type="entry name" value="PyrdxlP-dep_Trfase_major"/>
</dbReference>
<dbReference type="PANTHER" id="PTHR42691:SF1">
    <property type="entry name" value="ASPARTATE AMINOTRANSFERASE YHDR-RELATED"/>
    <property type="match status" value="1"/>
</dbReference>
<dbReference type="GO" id="GO:0008483">
    <property type="term" value="F:transaminase activity"/>
    <property type="evidence" value="ECO:0007669"/>
    <property type="project" value="UniProtKB-KW"/>
</dbReference>
<comment type="cofactor">
    <cofactor evidence="1">
        <name>pyridoxal 5'-phosphate</name>
        <dbReference type="ChEBI" id="CHEBI:597326"/>
    </cofactor>
</comment>
<evidence type="ECO:0000313" key="4">
    <source>
        <dbReference type="Proteomes" id="UP001139365"/>
    </source>
</evidence>
<dbReference type="EC" id="2.6.1.-" evidence="1"/>
<accession>A0AAE3K0G8</accession>